<sequence>MSVNTIQSDLLFDLSTEEQQLISGGKEGTIRANGRFRYGGRSYPATINVRVTGLP</sequence>
<dbReference type="EMBL" id="CP051206">
    <property type="protein sequence ID" value="QJB43281.1"/>
    <property type="molecule type" value="Genomic_DNA"/>
</dbReference>
<dbReference type="KEGG" id="dfs:HGD76_02585"/>
<accession>A0A6H2BW06</accession>
<proteinExistence type="predicted"/>
<organism evidence="1 2">
    <name type="scientific">Dolichospermum flos-aquae CCAP 1403/13F</name>
    <dbReference type="NCBI Taxonomy" id="315271"/>
    <lineage>
        <taxon>Bacteria</taxon>
        <taxon>Bacillati</taxon>
        <taxon>Cyanobacteriota</taxon>
        <taxon>Cyanophyceae</taxon>
        <taxon>Nostocales</taxon>
        <taxon>Aphanizomenonaceae</taxon>
        <taxon>Dolichospermum</taxon>
    </lineage>
</organism>
<dbReference type="RefSeq" id="WP_168204421.1">
    <property type="nucleotide sequence ID" value="NZ_CP051206.1"/>
</dbReference>
<name>A0A6H2BW06_DOLFA</name>
<evidence type="ECO:0000313" key="1">
    <source>
        <dbReference type="EMBL" id="QJB43281.1"/>
    </source>
</evidence>
<evidence type="ECO:0000313" key="2">
    <source>
        <dbReference type="Proteomes" id="UP000502433"/>
    </source>
</evidence>
<gene>
    <name evidence="1" type="ORF">HGD76_02585</name>
</gene>
<dbReference type="Proteomes" id="UP000502433">
    <property type="component" value="Chromosome"/>
</dbReference>
<protein>
    <submittedName>
        <fullName evidence="1">Uncharacterized protein</fullName>
    </submittedName>
</protein>
<dbReference type="AlphaFoldDB" id="A0A6H2BW06"/>
<reference evidence="1 2" key="1">
    <citation type="submission" date="2020-04" db="EMBL/GenBank/DDBJ databases">
        <title>Genome-Wide Identification of 5-Methylcytosine Sites in Bacterial Genomes By High-Throughput Sequencing of MspJI Restriction Fragments.</title>
        <authorList>
            <person name="Wu V."/>
        </authorList>
    </citation>
    <scope>NUCLEOTIDE SEQUENCE [LARGE SCALE GENOMIC DNA]</scope>
    <source>
        <strain evidence="1 2">CCAP 1403/13f</strain>
    </source>
</reference>
<reference evidence="1 2" key="2">
    <citation type="submission" date="2020-04" db="EMBL/GenBank/DDBJ databases">
        <authorList>
            <person name="Fomenkov A."/>
            <person name="Anton B.P."/>
            <person name="Roberts R.J."/>
        </authorList>
    </citation>
    <scope>NUCLEOTIDE SEQUENCE [LARGE SCALE GENOMIC DNA]</scope>
    <source>
        <strain evidence="1 2">CCAP 1403/13f</strain>
    </source>
</reference>